<reference evidence="1 2" key="1">
    <citation type="submission" date="2015-01" db="EMBL/GenBank/DDBJ databases">
        <title>Evolution of Trichinella species and genotypes.</title>
        <authorList>
            <person name="Korhonen P.K."/>
            <person name="Edoardo P."/>
            <person name="Giuseppe L.R."/>
            <person name="Gasser R.B."/>
        </authorList>
    </citation>
    <scope>NUCLEOTIDE SEQUENCE [LARGE SCALE GENOMIC DNA]</scope>
    <source>
        <strain evidence="1">ISS3</strain>
    </source>
</reference>
<dbReference type="InParanoid" id="A0A0V1BCJ1"/>
<dbReference type="AlphaFoldDB" id="A0A0V1BCJ1"/>
<comment type="caution">
    <text evidence="1">The sequence shown here is derived from an EMBL/GenBank/DDBJ whole genome shotgun (WGS) entry which is preliminary data.</text>
</comment>
<proteinExistence type="predicted"/>
<dbReference type="Proteomes" id="UP000054776">
    <property type="component" value="Unassembled WGS sequence"/>
</dbReference>
<evidence type="ECO:0000313" key="1">
    <source>
        <dbReference type="EMBL" id="KRY34729.1"/>
    </source>
</evidence>
<keyword evidence="2" id="KW-1185">Reference proteome</keyword>
<dbReference type="EMBL" id="JYDH01000062">
    <property type="protein sequence ID" value="KRY34729.1"/>
    <property type="molecule type" value="Genomic_DNA"/>
</dbReference>
<accession>A0A0V1BCJ1</accession>
<evidence type="ECO:0000313" key="2">
    <source>
        <dbReference type="Proteomes" id="UP000054776"/>
    </source>
</evidence>
<gene>
    <name evidence="1" type="ORF">T01_2933</name>
</gene>
<organism evidence="1 2">
    <name type="scientific">Trichinella spiralis</name>
    <name type="common">Trichina worm</name>
    <dbReference type="NCBI Taxonomy" id="6334"/>
    <lineage>
        <taxon>Eukaryota</taxon>
        <taxon>Metazoa</taxon>
        <taxon>Ecdysozoa</taxon>
        <taxon>Nematoda</taxon>
        <taxon>Enoplea</taxon>
        <taxon>Dorylaimia</taxon>
        <taxon>Trichinellida</taxon>
        <taxon>Trichinellidae</taxon>
        <taxon>Trichinella</taxon>
    </lineage>
</organism>
<sequence>MELEWYEKLVKPVAMIGVKEAKVTSNIDAFPIPVNRAVDSLQL</sequence>
<protein>
    <submittedName>
        <fullName evidence="1">Uncharacterized protein</fullName>
    </submittedName>
</protein>
<name>A0A0V1BCJ1_TRISP</name>